<organism evidence="4 5">
    <name type="scientific">Humibacillus xanthopallidus</name>
    <dbReference type="NCBI Taxonomy" id="412689"/>
    <lineage>
        <taxon>Bacteria</taxon>
        <taxon>Bacillati</taxon>
        <taxon>Actinomycetota</taxon>
        <taxon>Actinomycetes</taxon>
        <taxon>Micrococcales</taxon>
        <taxon>Intrasporangiaceae</taxon>
        <taxon>Humibacillus</taxon>
    </lineage>
</organism>
<dbReference type="InterPro" id="IPR003509">
    <property type="entry name" value="UPF0102_YraN-like"/>
</dbReference>
<feature type="region of interest" description="Disordered" evidence="3">
    <location>
        <begin position="1"/>
        <end position="42"/>
    </location>
</feature>
<keyword evidence="4" id="KW-0378">Hydrolase</keyword>
<dbReference type="InterPro" id="IPR011335">
    <property type="entry name" value="Restrct_endonuc-II-like"/>
</dbReference>
<evidence type="ECO:0000256" key="2">
    <source>
        <dbReference type="HAMAP-Rule" id="MF_00048"/>
    </source>
</evidence>
<dbReference type="OrthoDB" id="9794876at2"/>
<keyword evidence="5" id="KW-1185">Reference proteome</keyword>
<dbReference type="GO" id="GO:0004519">
    <property type="term" value="F:endonuclease activity"/>
    <property type="evidence" value="ECO:0007669"/>
    <property type="project" value="UniProtKB-KW"/>
</dbReference>
<gene>
    <name evidence="4" type="ORF">FBY41_2613</name>
</gene>
<dbReference type="AlphaFoldDB" id="A0A543HW63"/>
<dbReference type="EMBL" id="VFPM01000002">
    <property type="protein sequence ID" value="TQM62577.1"/>
    <property type="molecule type" value="Genomic_DNA"/>
</dbReference>
<dbReference type="GO" id="GO:0003676">
    <property type="term" value="F:nucleic acid binding"/>
    <property type="evidence" value="ECO:0007669"/>
    <property type="project" value="InterPro"/>
</dbReference>
<proteinExistence type="inferred from homology"/>
<dbReference type="CDD" id="cd20736">
    <property type="entry name" value="PoNe_Nuclease"/>
    <property type="match status" value="1"/>
</dbReference>
<keyword evidence="4" id="KW-0540">Nuclease</keyword>
<keyword evidence="4" id="KW-0255">Endonuclease</keyword>
<dbReference type="NCBIfam" id="NF009154">
    <property type="entry name" value="PRK12497.3-3"/>
    <property type="match status" value="1"/>
</dbReference>
<evidence type="ECO:0000313" key="5">
    <source>
        <dbReference type="Proteomes" id="UP000316747"/>
    </source>
</evidence>
<evidence type="ECO:0000313" key="4">
    <source>
        <dbReference type="EMBL" id="TQM62577.1"/>
    </source>
</evidence>
<evidence type="ECO:0000256" key="1">
    <source>
        <dbReference type="ARBA" id="ARBA00006738"/>
    </source>
</evidence>
<feature type="compositionally biased region" description="Low complexity" evidence="3">
    <location>
        <begin position="8"/>
        <end position="28"/>
    </location>
</feature>
<dbReference type="PANTHER" id="PTHR34039:SF1">
    <property type="entry name" value="UPF0102 PROTEIN YRAN"/>
    <property type="match status" value="1"/>
</dbReference>
<reference evidence="4 5" key="1">
    <citation type="submission" date="2019-06" db="EMBL/GenBank/DDBJ databases">
        <title>Genome sequencing of plant associated microbes to promote plant fitness in Sorghum bicolor and Oryza sativa.</title>
        <authorList>
            <person name="Coleman-Derr D."/>
        </authorList>
    </citation>
    <scope>NUCLEOTIDE SEQUENCE [LARGE SCALE GENOMIC DNA]</scope>
    <source>
        <strain evidence="4 5">KV-663</strain>
    </source>
</reference>
<name>A0A543HW63_9MICO</name>
<dbReference type="SUPFAM" id="SSF52980">
    <property type="entry name" value="Restriction endonuclease-like"/>
    <property type="match status" value="1"/>
</dbReference>
<sequence length="157" mass="16961">MDLTTPVAPDGSARSRSRPRSGAGAVSGPYSGSGARSSPPATRALGDYGERLAARYLLAQGVEILDRNWRCVRGELDIVARDGVALVICEVKTRSGEGFGAPYEAVTWRKQRRLRQLGGLWRDDHPEEAAGALRIDVISILCLPGRPARLEHLRGVC</sequence>
<comment type="caution">
    <text evidence="4">The sequence shown here is derived from an EMBL/GenBank/DDBJ whole genome shotgun (WGS) entry which is preliminary data.</text>
</comment>
<dbReference type="Gene3D" id="3.40.1350.10">
    <property type="match status" value="1"/>
</dbReference>
<dbReference type="Proteomes" id="UP000316747">
    <property type="component" value="Unassembled WGS sequence"/>
</dbReference>
<protein>
    <recommendedName>
        <fullName evidence="2">UPF0102 protein FBY41_2613</fullName>
    </recommendedName>
</protein>
<dbReference type="InterPro" id="IPR011856">
    <property type="entry name" value="tRNA_endonuc-like_dom_sf"/>
</dbReference>
<comment type="similarity">
    <text evidence="1 2">Belongs to the UPF0102 family.</text>
</comment>
<dbReference type="RefSeq" id="WP_141844644.1">
    <property type="nucleotide sequence ID" value="NZ_VFPM01000002.1"/>
</dbReference>
<accession>A0A543HW63</accession>
<evidence type="ECO:0000256" key="3">
    <source>
        <dbReference type="SAM" id="MobiDB-lite"/>
    </source>
</evidence>
<dbReference type="Pfam" id="PF02021">
    <property type="entry name" value="UPF0102"/>
    <property type="match status" value="1"/>
</dbReference>
<dbReference type="PANTHER" id="PTHR34039">
    <property type="entry name" value="UPF0102 PROTEIN YRAN"/>
    <property type="match status" value="1"/>
</dbReference>
<dbReference type="HAMAP" id="MF_00048">
    <property type="entry name" value="UPF0102"/>
    <property type="match status" value="1"/>
</dbReference>